<evidence type="ECO:0000313" key="3">
    <source>
        <dbReference type="EMBL" id="KAE9023876.1"/>
    </source>
</evidence>
<dbReference type="Proteomes" id="UP000433483">
    <property type="component" value="Unassembled WGS sequence"/>
</dbReference>
<evidence type="ECO:0000313" key="13">
    <source>
        <dbReference type="Proteomes" id="UP000440367"/>
    </source>
</evidence>
<evidence type="ECO:0000313" key="8">
    <source>
        <dbReference type="EMBL" id="KAE9251747.1"/>
    </source>
</evidence>
<protein>
    <recommendedName>
        <fullName evidence="18">Secreted protein</fullName>
    </recommendedName>
</protein>
<dbReference type="EMBL" id="QXGF01001091">
    <property type="protein sequence ID" value="KAE8932677.1"/>
    <property type="molecule type" value="Genomic_DNA"/>
</dbReference>
<evidence type="ECO:0000256" key="1">
    <source>
        <dbReference type="SAM" id="SignalP"/>
    </source>
</evidence>
<dbReference type="Proteomes" id="UP000460718">
    <property type="component" value="Unassembled WGS sequence"/>
</dbReference>
<dbReference type="EMBL" id="QXFX01000129">
    <property type="protein sequence ID" value="KAE9130229.1"/>
    <property type="molecule type" value="Genomic_DNA"/>
</dbReference>
<evidence type="ECO:0000313" key="11">
    <source>
        <dbReference type="Proteomes" id="UP000433483"/>
    </source>
</evidence>
<proteinExistence type="predicted"/>
<dbReference type="Proteomes" id="UP000440367">
    <property type="component" value="Unassembled WGS sequence"/>
</dbReference>
<dbReference type="Proteomes" id="UP000441208">
    <property type="component" value="Unassembled WGS sequence"/>
</dbReference>
<dbReference type="Proteomes" id="UP000440732">
    <property type="component" value="Unassembled WGS sequence"/>
</dbReference>
<evidence type="ECO:0000313" key="10">
    <source>
        <dbReference type="Proteomes" id="UP000429523"/>
    </source>
</evidence>
<dbReference type="EMBL" id="QXGB01000150">
    <property type="protein sequence ID" value="KAE9227722.1"/>
    <property type="molecule type" value="Genomic_DNA"/>
</dbReference>
<dbReference type="Proteomes" id="UP000488956">
    <property type="component" value="Unassembled WGS sequence"/>
</dbReference>
<dbReference type="EMBL" id="QXGD01000126">
    <property type="protein sequence ID" value="KAE9251747.1"/>
    <property type="molecule type" value="Genomic_DNA"/>
</dbReference>
<dbReference type="EMBL" id="QXGA01000928">
    <property type="protein sequence ID" value="KAE9135287.1"/>
    <property type="molecule type" value="Genomic_DNA"/>
</dbReference>
<evidence type="ECO:0000313" key="16">
    <source>
        <dbReference type="Proteomes" id="UP000460718"/>
    </source>
</evidence>
<name>A0A6A3EK46_9STRA</name>
<keyword evidence="11" id="KW-1185">Reference proteome</keyword>
<keyword evidence="1" id="KW-0732">Signal</keyword>
<dbReference type="EMBL" id="QXGE01006381">
    <property type="protein sequence ID" value="KAE9265364.1"/>
    <property type="molecule type" value="Genomic_DNA"/>
</dbReference>
<gene>
    <name evidence="9" type="ORF">PF001_g30923</name>
    <name evidence="8" type="ORF">PF002_g4160</name>
    <name evidence="7" type="ORF">PF005_g4608</name>
    <name evidence="6" type="ORF">PF006_g14638</name>
    <name evidence="4" type="ORF">PF007_g7799</name>
    <name evidence="2" type="ORF">PF009_g17303</name>
    <name evidence="5" type="ORF">PF010_g3910</name>
    <name evidence="3" type="ORF">PF011_g3766</name>
</gene>
<evidence type="ECO:0000313" key="14">
    <source>
        <dbReference type="Proteomes" id="UP000440732"/>
    </source>
</evidence>
<dbReference type="Proteomes" id="UP000437068">
    <property type="component" value="Unassembled WGS sequence"/>
</dbReference>
<evidence type="ECO:0000313" key="6">
    <source>
        <dbReference type="EMBL" id="KAE9135287.1"/>
    </source>
</evidence>
<evidence type="ECO:0000313" key="9">
    <source>
        <dbReference type="EMBL" id="KAE9265364.1"/>
    </source>
</evidence>
<dbReference type="OrthoDB" id="10268563at2759"/>
<feature type="signal peptide" evidence="1">
    <location>
        <begin position="1"/>
        <end position="17"/>
    </location>
</feature>
<evidence type="ECO:0008006" key="18">
    <source>
        <dbReference type="Google" id="ProtNLM"/>
    </source>
</evidence>
<evidence type="ECO:0000313" key="12">
    <source>
        <dbReference type="Proteomes" id="UP000437068"/>
    </source>
</evidence>
<evidence type="ECO:0000313" key="17">
    <source>
        <dbReference type="Proteomes" id="UP000488956"/>
    </source>
</evidence>
<evidence type="ECO:0000313" key="5">
    <source>
        <dbReference type="EMBL" id="KAE9130229.1"/>
    </source>
</evidence>
<evidence type="ECO:0000313" key="15">
    <source>
        <dbReference type="Proteomes" id="UP000441208"/>
    </source>
</evidence>
<evidence type="ECO:0000313" key="7">
    <source>
        <dbReference type="EMBL" id="KAE9227722.1"/>
    </source>
</evidence>
<sequence length="66" mass="7194">MYLKLLLCCVLTTHNDGKHVDHPGPSHRGILVAPRTSTVAVVFVDISRFPQERLIGMPSLAPCGLD</sequence>
<dbReference type="EMBL" id="QXFW01000129">
    <property type="protein sequence ID" value="KAE9023876.1"/>
    <property type="molecule type" value="Genomic_DNA"/>
</dbReference>
<dbReference type="AlphaFoldDB" id="A0A6A3EK46"/>
<feature type="chain" id="PRO_5036379377" description="Secreted protein" evidence="1">
    <location>
        <begin position="18"/>
        <end position="66"/>
    </location>
</feature>
<organism evidence="2 10">
    <name type="scientific">Phytophthora fragariae</name>
    <dbReference type="NCBI Taxonomy" id="53985"/>
    <lineage>
        <taxon>Eukaryota</taxon>
        <taxon>Sar</taxon>
        <taxon>Stramenopiles</taxon>
        <taxon>Oomycota</taxon>
        <taxon>Peronosporomycetes</taxon>
        <taxon>Peronosporales</taxon>
        <taxon>Peronosporaceae</taxon>
        <taxon>Phytophthora</taxon>
    </lineage>
</organism>
<comment type="caution">
    <text evidence="2">The sequence shown here is derived from an EMBL/GenBank/DDBJ whole genome shotgun (WGS) entry which is preliminary data.</text>
</comment>
<evidence type="ECO:0000313" key="2">
    <source>
        <dbReference type="EMBL" id="KAE8932677.1"/>
    </source>
</evidence>
<evidence type="ECO:0000313" key="4">
    <source>
        <dbReference type="EMBL" id="KAE9121492.1"/>
    </source>
</evidence>
<dbReference type="EMBL" id="QXFZ01000315">
    <property type="protein sequence ID" value="KAE9121492.1"/>
    <property type="molecule type" value="Genomic_DNA"/>
</dbReference>
<dbReference type="Proteomes" id="UP000429523">
    <property type="component" value="Unassembled WGS sequence"/>
</dbReference>
<accession>A0A6A3EK46</accession>
<reference evidence="10 11" key="1">
    <citation type="submission" date="2018-08" db="EMBL/GenBank/DDBJ databases">
        <title>Genomic investigation of the strawberry pathogen Phytophthora fragariae indicates pathogenicity is determined by transcriptional variation in three key races.</title>
        <authorList>
            <person name="Adams T.M."/>
            <person name="Armitage A.D."/>
            <person name="Sobczyk M.K."/>
            <person name="Bates H.J."/>
            <person name="Dunwell J.M."/>
            <person name="Nellist C.F."/>
            <person name="Harrison R.J."/>
        </authorList>
    </citation>
    <scope>NUCLEOTIDE SEQUENCE [LARGE SCALE GENOMIC DNA]</scope>
    <source>
        <strain evidence="9 12">A4</strain>
        <strain evidence="8 13">BC-1</strain>
        <strain evidence="7 11">NOV-27</strain>
        <strain evidence="6 14">NOV-5</strain>
        <strain evidence="4 15">NOV-71</strain>
        <strain evidence="2 10">NOV-9</strain>
        <strain evidence="5 17">ONT-3</strain>
        <strain evidence="3 16">SCRP245</strain>
    </source>
</reference>